<dbReference type="Pfam" id="PF00015">
    <property type="entry name" value="MCPsignal"/>
    <property type="match status" value="1"/>
</dbReference>
<evidence type="ECO:0000259" key="6">
    <source>
        <dbReference type="PROSITE" id="PS50111"/>
    </source>
</evidence>
<feature type="coiled-coil region" evidence="4">
    <location>
        <begin position="260"/>
        <end position="329"/>
    </location>
</feature>
<dbReference type="CDD" id="cd11386">
    <property type="entry name" value="MCP_signal"/>
    <property type="match status" value="1"/>
</dbReference>
<evidence type="ECO:0000313" key="9">
    <source>
        <dbReference type="Proteomes" id="UP001061361"/>
    </source>
</evidence>
<dbReference type="SMART" id="SM00304">
    <property type="entry name" value="HAMP"/>
    <property type="match status" value="2"/>
</dbReference>
<dbReference type="PROSITE" id="PS50111">
    <property type="entry name" value="CHEMOTAXIS_TRANSDUC_2"/>
    <property type="match status" value="1"/>
</dbReference>
<keyword evidence="5" id="KW-0812">Transmembrane</keyword>
<protein>
    <recommendedName>
        <fullName evidence="10">Methyl-accepting chemotaxis protein</fullName>
    </recommendedName>
</protein>
<dbReference type="InterPro" id="IPR003660">
    <property type="entry name" value="HAMP_dom"/>
</dbReference>
<feature type="coiled-coil region" evidence="4">
    <location>
        <begin position="153"/>
        <end position="188"/>
    </location>
</feature>
<evidence type="ECO:0000256" key="5">
    <source>
        <dbReference type="SAM" id="Phobius"/>
    </source>
</evidence>
<feature type="domain" description="HAMP" evidence="7">
    <location>
        <begin position="216"/>
        <end position="268"/>
    </location>
</feature>
<dbReference type="EMBL" id="AP026708">
    <property type="protein sequence ID" value="BDQ33359.1"/>
    <property type="molecule type" value="Genomic_DNA"/>
</dbReference>
<dbReference type="SUPFAM" id="SSF58104">
    <property type="entry name" value="Methyl-accepting chemotaxis protein (MCP) signaling domain"/>
    <property type="match status" value="1"/>
</dbReference>
<dbReference type="PANTHER" id="PTHR32089">
    <property type="entry name" value="METHYL-ACCEPTING CHEMOTAXIS PROTEIN MCPB"/>
    <property type="match status" value="1"/>
</dbReference>
<dbReference type="RefSeq" id="WP_264983412.1">
    <property type="nucleotide sequence ID" value="NZ_AP026708.1"/>
</dbReference>
<reference evidence="8" key="1">
    <citation type="submission" date="2022-08" db="EMBL/GenBank/DDBJ databases">
        <title>Genome Sequence of the sulphate-reducing bacterium, Pseudodesulfovibrio portus JCM14722.</title>
        <authorList>
            <person name="Kondo R."/>
            <person name="Kataoka T."/>
        </authorList>
    </citation>
    <scope>NUCLEOTIDE SEQUENCE</scope>
    <source>
        <strain evidence="8">JCM 14722</strain>
    </source>
</reference>
<dbReference type="SMART" id="SM00283">
    <property type="entry name" value="MA"/>
    <property type="match status" value="1"/>
</dbReference>
<organism evidence="8 9">
    <name type="scientific">Pseudodesulfovibrio portus</name>
    <dbReference type="NCBI Taxonomy" id="231439"/>
    <lineage>
        <taxon>Bacteria</taxon>
        <taxon>Pseudomonadati</taxon>
        <taxon>Thermodesulfobacteriota</taxon>
        <taxon>Desulfovibrionia</taxon>
        <taxon>Desulfovibrionales</taxon>
        <taxon>Desulfovibrionaceae</taxon>
    </lineage>
</organism>
<dbReference type="Gene3D" id="6.10.340.10">
    <property type="match status" value="1"/>
</dbReference>
<keyword evidence="4" id="KW-0175">Coiled coil</keyword>
<keyword evidence="5" id="KW-1133">Transmembrane helix</keyword>
<keyword evidence="5" id="KW-0472">Membrane</keyword>
<evidence type="ECO:0000259" key="7">
    <source>
        <dbReference type="PROSITE" id="PS50885"/>
    </source>
</evidence>
<dbReference type="Pfam" id="PF00672">
    <property type="entry name" value="HAMP"/>
    <property type="match status" value="1"/>
</dbReference>
<dbReference type="InterPro" id="IPR004089">
    <property type="entry name" value="MCPsignal_dom"/>
</dbReference>
<name>A0ABM8APP6_9BACT</name>
<dbReference type="PROSITE" id="PS50885">
    <property type="entry name" value="HAMP"/>
    <property type="match status" value="1"/>
</dbReference>
<evidence type="ECO:0000256" key="1">
    <source>
        <dbReference type="ARBA" id="ARBA00023224"/>
    </source>
</evidence>
<sequence length="588" mass="63619">MWHFFCSMKIGTKLMLFSLLTIVLLSFLSISAFMGLEKQETVIDSIFSESFRSYQTSTNLIDDIKSINIDAYNALNMANVGFPDEEIEAAVNPLPPFLDSIEDNIRTILSGLEGDPRYPLYETILRDYVEYKQLMLQVITAVTFDTDVAFASLSTAEQYYKQLNSRLIELKQHEVESMTARRAQARRQGAAVSRNMILYSSIIALVTLVLSFVMSRSIISPVKRLVEFAGGLSGGDLSLRFAVRGQDEIGRLGAAMNVMAEQAEEAMAEARQKALDAEKEAEVAQEAERLAEETAGKAEAQRQNILNAAEKLEEMAQALKEASGELSKRIIQIHKAVGEQRDQFGETATAITQMSATAISIAGNAENASTEAHQATKEAEAGVSSLQGVIGGIRKVKDNSEDLQRNMTELAGYTSEIGNIMEIITDIADQTNLLALNAAIEAARAGEAGRGFAVVADEVRKLAEKTMLATRDVGGNISAIQESSKRSSRATGEALEAIVAVSETAGGSGEVLQGILQSVHMASDGIRTIAAAAEEQSVTTEEITRSTDSVNSLTVTISAEMEKTASATSQVADLADELYSFVEMVRRS</sequence>
<dbReference type="Gene3D" id="1.10.287.950">
    <property type="entry name" value="Methyl-accepting chemotaxis protein"/>
    <property type="match status" value="1"/>
</dbReference>
<gene>
    <name evidence="8" type="ORF">JCM14722_09010</name>
</gene>
<evidence type="ECO:0008006" key="10">
    <source>
        <dbReference type="Google" id="ProtNLM"/>
    </source>
</evidence>
<evidence type="ECO:0000256" key="4">
    <source>
        <dbReference type="SAM" id="Coils"/>
    </source>
</evidence>
<proteinExistence type="inferred from homology"/>
<feature type="transmembrane region" description="Helical" evidence="5">
    <location>
        <begin position="196"/>
        <end position="214"/>
    </location>
</feature>
<dbReference type="PANTHER" id="PTHR32089:SF112">
    <property type="entry name" value="LYSOZYME-LIKE PROTEIN-RELATED"/>
    <property type="match status" value="1"/>
</dbReference>
<keyword evidence="1 3" id="KW-0807">Transducer</keyword>
<accession>A0ABM8APP6</accession>
<comment type="similarity">
    <text evidence="2">Belongs to the methyl-accepting chemotaxis (MCP) protein family.</text>
</comment>
<evidence type="ECO:0000313" key="8">
    <source>
        <dbReference type="EMBL" id="BDQ33359.1"/>
    </source>
</evidence>
<dbReference type="Proteomes" id="UP001061361">
    <property type="component" value="Chromosome"/>
</dbReference>
<keyword evidence="9" id="KW-1185">Reference proteome</keyword>
<dbReference type="CDD" id="cd06225">
    <property type="entry name" value="HAMP"/>
    <property type="match status" value="1"/>
</dbReference>
<evidence type="ECO:0000256" key="3">
    <source>
        <dbReference type="PROSITE-ProRule" id="PRU00284"/>
    </source>
</evidence>
<feature type="domain" description="Methyl-accepting transducer" evidence="6">
    <location>
        <begin position="315"/>
        <end position="551"/>
    </location>
</feature>
<evidence type="ECO:0000256" key="2">
    <source>
        <dbReference type="ARBA" id="ARBA00029447"/>
    </source>
</evidence>